<dbReference type="PANTHER" id="PTHR37951:SF1">
    <property type="entry name" value="TYPE VI SECRETION SYSTEM COMPONENT TSSA1"/>
    <property type="match status" value="1"/>
</dbReference>
<organism evidence="2 3">
    <name type="scientific">Methylomonas albis</name>
    <dbReference type="NCBI Taxonomy" id="1854563"/>
    <lineage>
        <taxon>Bacteria</taxon>
        <taxon>Pseudomonadati</taxon>
        <taxon>Pseudomonadota</taxon>
        <taxon>Gammaproteobacteria</taxon>
        <taxon>Methylococcales</taxon>
        <taxon>Methylococcaceae</taxon>
        <taxon>Methylomonas</taxon>
    </lineage>
</organism>
<sequence>MADLSGLLSELSPDNPCGENLEYDNARVALDTDIQGTPENQFSGEKAIPPNWRDVNKQAIALLQKSRDLQVILYLIRSLIPLEGICGFRDGLQYLGEAVNLYWDSIHPQLDADDGFDPTMRINILEELINFDWILRPLSQAMLVESKAVGRFSLRDIHYATDKIDTPDGVEKPDISAIKAAFLDVDSEALNAAYQAVIECIRSIDQLDTFVGEKVGIGQGANLSALKTLLKDILYQYEQFGGTRLGDAESEQGELESGNTEVVAGDGSVKVKPISGVIESRQDVLRTLDMLCKYYTDFEPSSPVPILLKRAKHLVTADFMEIVQNLMPDALSQIDAIKGPDPS</sequence>
<dbReference type="InterPro" id="IPR017740">
    <property type="entry name" value="TssA-like"/>
</dbReference>
<dbReference type="RefSeq" id="WP_192372495.1">
    <property type="nucleotide sequence ID" value="NZ_CAJHIV010000001.1"/>
</dbReference>
<dbReference type="Pfam" id="PF06812">
    <property type="entry name" value="ImpA_N"/>
    <property type="match status" value="1"/>
</dbReference>
<comment type="caution">
    <text evidence="2">The sequence shown here is derived from an EMBL/GenBank/DDBJ whole genome shotgun (WGS) entry which is preliminary data.</text>
</comment>
<evidence type="ECO:0000313" key="3">
    <source>
        <dbReference type="Proteomes" id="UP000652176"/>
    </source>
</evidence>
<dbReference type="Proteomes" id="UP000652176">
    <property type="component" value="Unassembled WGS sequence"/>
</dbReference>
<accession>A0ABR9CUU2</accession>
<dbReference type="NCBIfam" id="TIGR03363">
    <property type="entry name" value="VI_chp_8"/>
    <property type="match status" value="1"/>
</dbReference>
<gene>
    <name evidence="2" type="primary">tssA</name>
    <name evidence="2" type="ORF">IE877_01275</name>
</gene>
<feature type="domain" description="ImpA N-terminal" evidence="1">
    <location>
        <begin position="9"/>
        <end position="129"/>
    </location>
</feature>
<protein>
    <submittedName>
        <fullName evidence="2">Type VI secretion system protein TssA</fullName>
    </submittedName>
</protein>
<dbReference type="EMBL" id="JACXSS010000001">
    <property type="protein sequence ID" value="MBD9354526.1"/>
    <property type="molecule type" value="Genomic_DNA"/>
</dbReference>
<name>A0ABR9CUU2_9GAMM</name>
<dbReference type="PANTHER" id="PTHR37951">
    <property type="entry name" value="CYTOPLASMIC PROTEIN-RELATED"/>
    <property type="match status" value="1"/>
</dbReference>
<keyword evidence="3" id="KW-1185">Reference proteome</keyword>
<dbReference type="InterPro" id="IPR010657">
    <property type="entry name" value="ImpA_N"/>
</dbReference>
<reference evidence="2 3" key="1">
    <citation type="submission" date="2020-09" db="EMBL/GenBank/DDBJ databases">
        <title>Methylomonas albis sp. nov. and Methylomonas fluvii sp. nov.: Two cold-adapted methanotrophs from the River Elbe and an amended description of Methylovulum psychrotolerans strain Eb1.</title>
        <authorList>
            <person name="Bussmann I.K."/>
            <person name="Klings K.-W."/>
            <person name="Warnstedt J."/>
            <person name="Hoppert M."/>
            <person name="Saborowski A."/>
            <person name="Horn F."/>
            <person name="Liebner S."/>
        </authorList>
    </citation>
    <scope>NUCLEOTIDE SEQUENCE [LARGE SCALE GENOMIC DNA]</scope>
    <source>
        <strain evidence="2 3">EbA</strain>
    </source>
</reference>
<evidence type="ECO:0000313" key="2">
    <source>
        <dbReference type="EMBL" id="MBD9354526.1"/>
    </source>
</evidence>
<proteinExistence type="predicted"/>
<evidence type="ECO:0000259" key="1">
    <source>
        <dbReference type="Pfam" id="PF06812"/>
    </source>
</evidence>